<proteinExistence type="predicted"/>
<name>A0ABP4E5I1_9ACTN</name>
<dbReference type="PANTHER" id="PTHR43798">
    <property type="entry name" value="MONOACYLGLYCEROL LIPASE"/>
    <property type="match status" value="1"/>
</dbReference>
<feature type="domain" description="AB hydrolase-1" evidence="2">
    <location>
        <begin position="22"/>
        <end position="246"/>
    </location>
</feature>
<accession>A0ABP4E5I1</accession>
<keyword evidence="4" id="KW-1185">Reference proteome</keyword>
<dbReference type="GO" id="GO:0016787">
    <property type="term" value="F:hydrolase activity"/>
    <property type="evidence" value="ECO:0007669"/>
    <property type="project" value="UniProtKB-KW"/>
</dbReference>
<evidence type="ECO:0000256" key="1">
    <source>
        <dbReference type="ARBA" id="ARBA00022801"/>
    </source>
</evidence>
<sequence length="265" mass="28213">MHRITVAPGIRLAVHEQGTGIPVLLVHAWGETHRSFDRLLPRLPATTRLIVPDQRGVGDSSKPPGGYDVGTLGHDLVHLLDALEIERCWLVGTSSGGYLAQQVAVTNPERVLGLVLVGAPGDLSAVDASGLTDLLTHLSEPLTDDDVASLLGAFTFHTPVPESFLQSQRTAVAGIPRRVWLASFEGLISATPPLERGSITVPTLILWGADDDVLPREQATLLRAAIPGSRLVIYPDTGHLVLWEQPSRVAADIVEFIAGHADGCG</sequence>
<dbReference type="PANTHER" id="PTHR43798:SF31">
    <property type="entry name" value="AB HYDROLASE SUPERFAMILY PROTEIN YCLE"/>
    <property type="match status" value="1"/>
</dbReference>
<evidence type="ECO:0000259" key="2">
    <source>
        <dbReference type="Pfam" id="PF00561"/>
    </source>
</evidence>
<dbReference type="InterPro" id="IPR029058">
    <property type="entry name" value="AB_hydrolase_fold"/>
</dbReference>
<protein>
    <submittedName>
        <fullName evidence="3">Alpha/beta fold hydrolase</fullName>
    </submittedName>
</protein>
<reference evidence="4" key="1">
    <citation type="journal article" date="2019" name="Int. J. Syst. Evol. Microbiol.">
        <title>The Global Catalogue of Microorganisms (GCM) 10K type strain sequencing project: providing services to taxonomists for standard genome sequencing and annotation.</title>
        <authorList>
            <consortium name="The Broad Institute Genomics Platform"/>
            <consortium name="The Broad Institute Genome Sequencing Center for Infectious Disease"/>
            <person name="Wu L."/>
            <person name="Ma J."/>
        </authorList>
    </citation>
    <scope>NUCLEOTIDE SEQUENCE [LARGE SCALE GENOMIC DNA]</scope>
    <source>
        <strain evidence="4">JCM 13008</strain>
    </source>
</reference>
<gene>
    <name evidence="3" type="ORF">GCM10009668_05190</name>
</gene>
<evidence type="ECO:0000313" key="3">
    <source>
        <dbReference type="EMBL" id="GAA1092935.1"/>
    </source>
</evidence>
<dbReference type="InterPro" id="IPR050266">
    <property type="entry name" value="AB_hydrolase_sf"/>
</dbReference>
<organism evidence="3 4">
    <name type="scientific">Nocardioides dubius</name>
    <dbReference type="NCBI Taxonomy" id="317019"/>
    <lineage>
        <taxon>Bacteria</taxon>
        <taxon>Bacillati</taxon>
        <taxon>Actinomycetota</taxon>
        <taxon>Actinomycetes</taxon>
        <taxon>Propionibacteriales</taxon>
        <taxon>Nocardioidaceae</taxon>
        <taxon>Nocardioides</taxon>
    </lineage>
</organism>
<dbReference type="Pfam" id="PF00561">
    <property type="entry name" value="Abhydrolase_1"/>
    <property type="match status" value="1"/>
</dbReference>
<dbReference type="Proteomes" id="UP001501581">
    <property type="component" value="Unassembled WGS sequence"/>
</dbReference>
<dbReference type="RefSeq" id="WP_343991049.1">
    <property type="nucleotide sequence ID" value="NZ_BAAALG010000002.1"/>
</dbReference>
<dbReference type="PRINTS" id="PR00111">
    <property type="entry name" value="ABHYDROLASE"/>
</dbReference>
<dbReference type="EMBL" id="BAAALG010000002">
    <property type="protein sequence ID" value="GAA1092935.1"/>
    <property type="molecule type" value="Genomic_DNA"/>
</dbReference>
<keyword evidence="1 3" id="KW-0378">Hydrolase</keyword>
<comment type="caution">
    <text evidence="3">The sequence shown here is derived from an EMBL/GenBank/DDBJ whole genome shotgun (WGS) entry which is preliminary data.</text>
</comment>
<evidence type="ECO:0000313" key="4">
    <source>
        <dbReference type="Proteomes" id="UP001501581"/>
    </source>
</evidence>
<dbReference type="Gene3D" id="3.40.50.1820">
    <property type="entry name" value="alpha/beta hydrolase"/>
    <property type="match status" value="1"/>
</dbReference>
<dbReference type="InterPro" id="IPR000073">
    <property type="entry name" value="AB_hydrolase_1"/>
</dbReference>
<dbReference type="SUPFAM" id="SSF53474">
    <property type="entry name" value="alpha/beta-Hydrolases"/>
    <property type="match status" value="1"/>
</dbReference>